<reference evidence="3 4" key="1">
    <citation type="submission" date="2019-08" db="EMBL/GenBank/DDBJ databases">
        <title>Aureimonas fodiniaquatilis sp. nov., isolated from a coal mine wastewater.</title>
        <authorList>
            <person name="Kim W."/>
        </authorList>
    </citation>
    <scope>NUCLEOTIDE SEQUENCE [LARGE SCALE GENOMIC DNA]</scope>
    <source>
        <strain evidence="3 4">CAU 1482</strain>
    </source>
</reference>
<evidence type="ECO:0000313" key="4">
    <source>
        <dbReference type="Proteomes" id="UP000324738"/>
    </source>
</evidence>
<evidence type="ECO:0000256" key="2">
    <source>
        <dbReference type="SAM" id="SignalP"/>
    </source>
</evidence>
<keyword evidence="2" id="KW-0732">Signal</keyword>
<feature type="chain" id="PRO_5023092137" description="Autotransporter outer membrane beta-barrel domain-containing protein" evidence="2">
    <location>
        <begin position="31"/>
        <end position="674"/>
    </location>
</feature>
<name>A0A5B0DSB7_9HYPH</name>
<evidence type="ECO:0000313" key="3">
    <source>
        <dbReference type="EMBL" id="KAA0968641.1"/>
    </source>
</evidence>
<dbReference type="SUPFAM" id="SSF51126">
    <property type="entry name" value="Pectin lyase-like"/>
    <property type="match status" value="1"/>
</dbReference>
<evidence type="ECO:0000256" key="1">
    <source>
        <dbReference type="SAM" id="MobiDB-lite"/>
    </source>
</evidence>
<dbReference type="Proteomes" id="UP000324738">
    <property type="component" value="Unassembled WGS sequence"/>
</dbReference>
<dbReference type="EMBL" id="VTWH01000005">
    <property type="protein sequence ID" value="KAA0968641.1"/>
    <property type="molecule type" value="Genomic_DNA"/>
</dbReference>
<evidence type="ECO:0008006" key="5">
    <source>
        <dbReference type="Google" id="ProtNLM"/>
    </source>
</evidence>
<feature type="signal peptide" evidence="2">
    <location>
        <begin position="1"/>
        <end position="30"/>
    </location>
</feature>
<organism evidence="3 4">
    <name type="scientific">Aureimonas fodinaquatilis</name>
    <dbReference type="NCBI Taxonomy" id="2565783"/>
    <lineage>
        <taxon>Bacteria</taxon>
        <taxon>Pseudomonadati</taxon>
        <taxon>Pseudomonadota</taxon>
        <taxon>Alphaproteobacteria</taxon>
        <taxon>Hyphomicrobiales</taxon>
        <taxon>Aurantimonadaceae</taxon>
        <taxon>Aureimonas</taxon>
    </lineage>
</organism>
<protein>
    <recommendedName>
        <fullName evidence="5">Autotransporter outer membrane beta-barrel domain-containing protein</fullName>
    </recommendedName>
</protein>
<proteinExistence type="predicted"/>
<comment type="caution">
    <text evidence="3">The sequence shown here is derived from an EMBL/GenBank/DDBJ whole genome shotgun (WGS) entry which is preliminary data.</text>
</comment>
<feature type="region of interest" description="Disordered" evidence="1">
    <location>
        <begin position="592"/>
        <end position="614"/>
    </location>
</feature>
<sequence>MRPSLRMLSRQLALGTVSFAALVSATQAFANGGAHWTGAVDHDWVNIDNWEPYAPVEDGRVFIDGANSVVVYGSALADTYSYLNILSSSTLTINGDLTVTDDTEIGSQSELLAHNTLIVDGSRALFHSGSALRTFGGKLSLSVINGASLTVGSFLSNPDIQDHTPSVEVLIGEGSNVSATDTTIDNGSFEMEAGSTLESVSLTVGFTGEATATIAGNATLTELIIGRIKQGEMRIQDGGTVSAQLVSIGETLESADSKLEVTGTGSSLTVSDRLQVAGPDAAFGTLNVLTGASVQTSILTIAEGLEADVSDSIQGLGNVLVASDASLSVSDTAYIGTDGKGTLTVSFGGLFSAPKIVMAQQVDGVARLYLGNDAKQGPTAVAKFDVDVIEMGSGNSTIVFNVLTASEPFAFATELVGEGLVQIVNGAVSFTGDSLNFNGRIEVSGGSLLANSILSGAVAVSDNGVLGGSGTVGAVTFASGGILSPGNSIGTLTINGDLTLSNDTIYQYEIGSDLSSDKVVVLGNATLGGAALRVIALDPTTSYLNGQRYTVFEAESITGSLNPQLANDSAFLTSTVEYSATDATLVLAVKTDPQDPTDPHPVFPKVAGTENERRTASALDQLDQTPGSASLALYNAVLMLNADQAVHAFNQLSGEGQASVRTALLEGGSQVRAQ</sequence>
<dbReference type="InterPro" id="IPR011050">
    <property type="entry name" value="Pectin_lyase_fold/virulence"/>
</dbReference>
<feature type="non-terminal residue" evidence="3">
    <location>
        <position position="674"/>
    </location>
</feature>
<gene>
    <name evidence="3" type="ORF">FPY71_17345</name>
</gene>
<keyword evidence="4" id="KW-1185">Reference proteome</keyword>
<dbReference type="AlphaFoldDB" id="A0A5B0DSB7"/>
<accession>A0A5B0DSB7</accession>